<dbReference type="EMBL" id="FNCO01000006">
    <property type="protein sequence ID" value="SDH42390.1"/>
    <property type="molecule type" value="Genomic_DNA"/>
</dbReference>
<dbReference type="STRING" id="89065.SAMN05216605_106191"/>
<dbReference type="Proteomes" id="UP000182894">
    <property type="component" value="Unassembled WGS sequence"/>
</dbReference>
<reference evidence="3" key="1">
    <citation type="submission" date="2016-10" db="EMBL/GenBank/DDBJ databases">
        <authorList>
            <person name="Varghese N."/>
            <person name="Submissions S."/>
        </authorList>
    </citation>
    <scope>NUCLEOTIDE SEQUENCE [LARGE SCALE GENOMIC DNA]</scope>
    <source>
        <strain evidence="3">ATCC 700689</strain>
    </source>
</reference>
<dbReference type="RefSeq" id="WP_143024379.1">
    <property type="nucleotide sequence ID" value="NZ_FNCO01000006.1"/>
</dbReference>
<evidence type="ECO:0000313" key="2">
    <source>
        <dbReference type="EMBL" id="SDH42390.1"/>
    </source>
</evidence>
<evidence type="ECO:0000256" key="1">
    <source>
        <dbReference type="SAM" id="SignalP"/>
    </source>
</evidence>
<evidence type="ECO:0000313" key="3">
    <source>
        <dbReference type="Proteomes" id="UP000182894"/>
    </source>
</evidence>
<dbReference type="AlphaFoldDB" id="A0A1G8CC01"/>
<feature type="chain" id="PRO_5010237974" description="Spore coat protein U (SCPU) domain-containing protein" evidence="1">
    <location>
        <begin position="20"/>
        <end position="143"/>
    </location>
</feature>
<evidence type="ECO:0008006" key="4">
    <source>
        <dbReference type="Google" id="ProtNLM"/>
    </source>
</evidence>
<organism evidence="2 3">
    <name type="scientific">Pseudomonas abietaniphila</name>
    <dbReference type="NCBI Taxonomy" id="89065"/>
    <lineage>
        <taxon>Bacteria</taxon>
        <taxon>Pseudomonadati</taxon>
        <taxon>Pseudomonadota</taxon>
        <taxon>Gammaproteobacteria</taxon>
        <taxon>Pseudomonadales</taxon>
        <taxon>Pseudomonadaceae</taxon>
        <taxon>Pseudomonas</taxon>
    </lineage>
</organism>
<accession>A0A1G8CC01</accession>
<dbReference type="OrthoDB" id="6290731at2"/>
<protein>
    <recommendedName>
        <fullName evidence="4">Spore coat protein U (SCPU) domain-containing protein</fullName>
    </recommendedName>
</protein>
<keyword evidence="1" id="KW-0732">Signal</keyword>
<proteinExistence type="predicted"/>
<gene>
    <name evidence="2" type="ORF">SAMN05216605_106191</name>
</gene>
<name>A0A1G8CC01_9PSED</name>
<feature type="signal peptide" evidence="1">
    <location>
        <begin position="1"/>
        <end position="19"/>
    </location>
</feature>
<sequence length="143" mass="15297">MNKKLLPFALLFVSVSGMAGQASVTKVDTPNRIVLPGGTGLSVYTIGSRDMQGQTIAKIDSIEWSTTGYPRSIGEAVELCFRTYGAGTRCVPIAPNSYGVSYDFNDESFYPGAGVNIRHTTTAGSARNSQPSGQDTVRFNISY</sequence>
<keyword evidence="3" id="KW-1185">Reference proteome</keyword>